<evidence type="ECO:0000313" key="1">
    <source>
        <dbReference type="Ensembl" id="ENSKMAP00000005658.1"/>
    </source>
</evidence>
<dbReference type="GeneTree" id="ENSGT00940000174725"/>
<evidence type="ECO:0008006" key="3">
    <source>
        <dbReference type="Google" id="ProtNLM"/>
    </source>
</evidence>
<dbReference type="OMA" id="VKCTCLL"/>
<dbReference type="Proteomes" id="UP000264800">
    <property type="component" value="Unplaced"/>
</dbReference>
<proteinExistence type="predicted"/>
<name>A0A3Q2ZPC2_KRYMA</name>
<protein>
    <recommendedName>
        <fullName evidence="3">S100/CaBP-9k-type calcium binding subdomain domain-containing protein</fullName>
    </recommendedName>
</protein>
<dbReference type="Gene3D" id="1.10.238.10">
    <property type="entry name" value="EF-hand"/>
    <property type="match status" value="1"/>
</dbReference>
<sequence length="81" mass="9034">ADNGPTLNTTQFQTLVSNQMPAIAKTVENEEGLGQVLQQMEVQDGQNISFENFWNLINKQAGQLFSTSHKEKGIKCHCLLQ</sequence>
<organism evidence="1 2">
    <name type="scientific">Kryptolebias marmoratus</name>
    <name type="common">Mangrove killifish</name>
    <name type="synonym">Rivulus marmoratus</name>
    <dbReference type="NCBI Taxonomy" id="37003"/>
    <lineage>
        <taxon>Eukaryota</taxon>
        <taxon>Metazoa</taxon>
        <taxon>Chordata</taxon>
        <taxon>Craniata</taxon>
        <taxon>Vertebrata</taxon>
        <taxon>Euteleostomi</taxon>
        <taxon>Actinopterygii</taxon>
        <taxon>Neopterygii</taxon>
        <taxon>Teleostei</taxon>
        <taxon>Neoteleostei</taxon>
        <taxon>Acanthomorphata</taxon>
        <taxon>Ovalentaria</taxon>
        <taxon>Atherinomorphae</taxon>
        <taxon>Cyprinodontiformes</taxon>
        <taxon>Rivulidae</taxon>
        <taxon>Kryptolebias</taxon>
    </lineage>
</organism>
<reference evidence="1" key="2">
    <citation type="submission" date="2025-09" db="UniProtKB">
        <authorList>
            <consortium name="Ensembl"/>
        </authorList>
    </citation>
    <scope>IDENTIFICATION</scope>
</reference>
<dbReference type="AlphaFoldDB" id="A0A3Q2ZPC2"/>
<accession>A0A3Q2ZPC2</accession>
<dbReference type="STRING" id="37003.ENSKMAP00000005658"/>
<reference evidence="1" key="1">
    <citation type="submission" date="2025-08" db="UniProtKB">
        <authorList>
            <consortium name="Ensembl"/>
        </authorList>
    </citation>
    <scope>IDENTIFICATION</scope>
</reference>
<evidence type="ECO:0000313" key="2">
    <source>
        <dbReference type="Proteomes" id="UP000264800"/>
    </source>
</evidence>
<keyword evidence="2" id="KW-1185">Reference proteome</keyword>
<dbReference type="Ensembl" id="ENSKMAT00000005758.1">
    <property type="protein sequence ID" value="ENSKMAP00000005658.1"/>
    <property type="gene ID" value="ENSKMAG00000004293.1"/>
</dbReference>